<dbReference type="OrthoDB" id="411251at2759"/>
<evidence type="ECO:0000256" key="1">
    <source>
        <dbReference type="SAM" id="MobiDB-lite"/>
    </source>
</evidence>
<dbReference type="InterPro" id="IPR000014">
    <property type="entry name" value="PAS"/>
</dbReference>
<feature type="compositionally biased region" description="Polar residues" evidence="1">
    <location>
        <begin position="262"/>
        <end position="275"/>
    </location>
</feature>
<dbReference type="Proteomes" id="UP000696280">
    <property type="component" value="Unassembled WGS sequence"/>
</dbReference>
<evidence type="ECO:0000313" key="3">
    <source>
        <dbReference type="EMBL" id="CAG8960941.1"/>
    </source>
</evidence>
<dbReference type="Gene3D" id="3.30.450.20">
    <property type="entry name" value="PAS domain"/>
    <property type="match status" value="1"/>
</dbReference>
<name>A0A9N9L6C4_9HELO</name>
<feature type="compositionally biased region" description="Gly residues" evidence="1">
    <location>
        <begin position="534"/>
        <end position="544"/>
    </location>
</feature>
<gene>
    <name evidence="3" type="ORF">HYFRA_00002479</name>
</gene>
<evidence type="ECO:0000259" key="2">
    <source>
        <dbReference type="PROSITE" id="PS50112"/>
    </source>
</evidence>
<comment type="caution">
    <text evidence="3">The sequence shown here is derived from an EMBL/GenBank/DDBJ whole genome shotgun (WGS) entry which is preliminary data.</text>
</comment>
<dbReference type="Pfam" id="PF13426">
    <property type="entry name" value="PAS_9"/>
    <property type="match status" value="1"/>
</dbReference>
<dbReference type="CDD" id="cd00130">
    <property type="entry name" value="PAS"/>
    <property type="match status" value="2"/>
</dbReference>
<organism evidence="3 4">
    <name type="scientific">Hymenoscyphus fraxineus</name>
    <dbReference type="NCBI Taxonomy" id="746836"/>
    <lineage>
        <taxon>Eukaryota</taxon>
        <taxon>Fungi</taxon>
        <taxon>Dikarya</taxon>
        <taxon>Ascomycota</taxon>
        <taxon>Pezizomycotina</taxon>
        <taxon>Leotiomycetes</taxon>
        <taxon>Helotiales</taxon>
        <taxon>Helotiaceae</taxon>
        <taxon>Hymenoscyphus</taxon>
    </lineage>
</organism>
<feature type="compositionally biased region" description="Polar residues" evidence="1">
    <location>
        <begin position="290"/>
        <end position="301"/>
    </location>
</feature>
<feature type="compositionally biased region" description="Low complexity" evidence="1">
    <location>
        <begin position="316"/>
        <end position="335"/>
    </location>
</feature>
<protein>
    <recommendedName>
        <fullName evidence="2">PAS domain-containing protein</fullName>
    </recommendedName>
</protein>
<dbReference type="AlphaFoldDB" id="A0A9N9L6C4"/>
<feature type="region of interest" description="Disordered" evidence="1">
    <location>
        <begin position="230"/>
        <end position="349"/>
    </location>
</feature>
<accession>A0A9N9L6C4</accession>
<feature type="domain" description="PAS" evidence="2">
    <location>
        <begin position="1"/>
        <end position="63"/>
    </location>
</feature>
<reference evidence="3" key="1">
    <citation type="submission" date="2021-07" db="EMBL/GenBank/DDBJ databases">
        <authorList>
            <person name="Durling M."/>
        </authorList>
    </citation>
    <scope>NUCLEOTIDE SEQUENCE</scope>
</reference>
<dbReference type="NCBIfam" id="TIGR00229">
    <property type="entry name" value="sensory_box"/>
    <property type="match status" value="1"/>
</dbReference>
<dbReference type="SUPFAM" id="SSF55785">
    <property type="entry name" value="PYP-like sensor domain (PAS domain)"/>
    <property type="match status" value="1"/>
</dbReference>
<dbReference type="PROSITE" id="PS50112">
    <property type="entry name" value="PAS"/>
    <property type="match status" value="1"/>
</dbReference>
<sequence>METTFITIHNLTEDANILYASDSIVDILGYLPHEVVGRSCFDYFAPAQIPFAQHIHNHSVELDKAAVLHYATIKGKDGRWVDCECVFTVVYQVLVACTSIYRNDATNERRALEAPKVQRLFATPPKDPRYHMTEHLRRKFEEPPQESLLEPRAALILNRFTRTLSIMYATSAVESILGLTVDELQDRSFYACIQENCLPDALRCLESAKSNDSIAYLRFWYRDPRTDDEDLEEDMREASASSDSDDGGVDLRENMDVDTDGTGESSEAQRGSTASGERRLGGHLARERLMNNSRTSSGESSTDLDRSSSGAVFDRAGAASSSSTSSIGTSHAGSGPAPHTQRPRPGPQPFEIEAVISCTSDGLVVVLRRARVPLPPQSSGGVCAAPWGVDRIRPHVSHPDPEVPSGPPMEDFMAAIQEIAVFAWALTGINGNIAAYGRGNPRGEAQPPDGLPIWDPYAQPTPGYQPPENQAQRRWVEHDRNNAPIDESKTPYQYIRQDQTYGRMTYEPRVQPRHHHGRRPNENNAYQRSPHSGGMQGGSHGQTGGNNYNPPAPDSSGGRNVGNRNKWY</sequence>
<evidence type="ECO:0000313" key="4">
    <source>
        <dbReference type="Proteomes" id="UP000696280"/>
    </source>
</evidence>
<dbReference type="SMART" id="SM00091">
    <property type="entry name" value="PAS"/>
    <property type="match status" value="2"/>
</dbReference>
<feature type="region of interest" description="Disordered" evidence="1">
    <location>
        <begin position="510"/>
        <end position="568"/>
    </location>
</feature>
<dbReference type="InterPro" id="IPR035965">
    <property type="entry name" value="PAS-like_dom_sf"/>
</dbReference>
<proteinExistence type="predicted"/>
<feature type="compositionally biased region" description="Basic and acidic residues" evidence="1">
    <location>
        <begin position="276"/>
        <end position="289"/>
    </location>
</feature>
<feature type="region of interest" description="Disordered" evidence="1">
    <location>
        <begin position="440"/>
        <end position="472"/>
    </location>
</feature>
<dbReference type="EMBL" id="CAJVRL010000103">
    <property type="protein sequence ID" value="CAG8960941.1"/>
    <property type="molecule type" value="Genomic_DNA"/>
</dbReference>
<keyword evidence="4" id="KW-1185">Reference proteome</keyword>